<keyword evidence="6 8" id="KW-0443">Lipid metabolism</keyword>
<dbReference type="PROSITE" id="PS50045">
    <property type="entry name" value="SIGMA54_INTERACT_4"/>
    <property type="match status" value="1"/>
</dbReference>
<gene>
    <name evidence="12" type="ORF">DFP98_12290</name>
</gene>
<dbReference type="InterPro" id="IPR016035">
    <property type="entry name" value="Acyl_Trfase/lysoPLipase"/>
</dbReference>
<dbReference type="GO" id="GO:0016042">
    <property type="term" value="P:lipid catabolic process"/>
    <property type="evidence" value="ECO:0007669"/>
    <property type="project" value="UniProtKB-UniRule"/>
</dbReference>
<feature type="domain" description="Cyclic nucleotide-binding" evidence="9">
    <location>
        <begin position="10"/>
        <end position="128"/>
    </location>
</feature>
<keyword evidence="7" id="KW-0010">Activator</keyword>
<dbReference type="CDD" id="cd00038">
    <property type="entry name" value="CAP_ED"/>
    <property type="match status" value="1"/>
</dbReference>
<dbReference type="EMBL" id="QRDZ01000022">
    <property type="protein sequence ID" value="RED64537.1"/>
    <property type="molecule type" value="Genomic_DNA"/>
</dbReference>
<dbReference type="GO" id="GO:0006355">
    <property type="term" value="P:regulation of DNA-templated transcription"/>
    <property type="evidence" value="ECO:0007669"/>
    <property type="project" value="InterPro"/>
</dbReference>
<dbReference type="InterPro" id="IPR002641">
    <property type="entry name" value="PNPLA_dom"/>
</dbReference>
<evidence type="ECO:0000256" key="3">
    <source>
        <dbReference type="ARBA" id="ARBA00022801"/>
    </source>
</evidence>
<dbReference type="RefSeq" id="WP_116063267.1">
    <property type="nucleotide sequence ID" value="NZ_QRDZ01000022.1"/>
</dbReference>
<proteinExistence type="inferred from homology"/>
<evidence type="ECO:0000259" key="11">
    <source>
        <dbReference type="PROSITE" id="PS51635"/>
    </source>
</evidence>
<evidence type="ECO:0000256" key="1">
    <source>
        <dbReference type="ARBA" id="ARBA00006636"/>
    </source>
</evidence>
<dbReference type="SUPFAM" id="SSF52151">
    <property type="entry name" value="FabD/lysophospholipase-like"/>
    <property type="match status" value="1"/>
</dbReference>
<dbReference type="Gene3D" id="3.40.1090.10">
    <property type="entry name" value="Cytosolic phospholipase A2 catalytic domain"/>
    <property type="match status" value="2"/>
</dbReference>
<dbReference type="SUPFAM" id="SSF51206">
    <property type="entry name" value="cAMP-binding domain-like"/>
    <property type="match status" value="1"/>
</dbReference>
<evidence type="ECO:0000256" key="2">
    <source>
        <dbReference type="ARBA" id="ARBA00022741"/>
    </source>
</evidence>
<sequence length="620" mass="68580">MLEKLRQYPIIDQLETTDMEALFPYLTETEYSDGTIILHMGQTSARFHILLSGVVFVYIENEVPVTLAELSRGHFFGEMSCLTGETVSASIRAQGQVRTLSMQRDGLMMLMDKSAAFRQQVMESMIVRIRRSNDRVMEEHARSFVVLREMEQQRQNGYGPLIGSSPYMRNLRQELERLSVQERPVCLVGEKGVGKLHIAYRLHDGSHRRNYPLLAISGIDFNWDEWNRKAHAAKGGSLILKHAEALPENVLHRLLQASEECRIIMTALRPLDAEIQQIHVEPLRERTDDIPELVNYFLSKAGAANPCDAITESAMRMIQMFPFLKGNVEELKKLLEEALLLSRGSTIRNSHLRFSGPRKPGTRPTVGLALGSGSVRGAAHVGILKVLEEEQIPVDLIAGTSVGAFIGALYAGGQPISAFERVLPTVRWRQLVQFMLHPKAFASNHRMIRFVEKYIGPVDFEDLRIPFAAVAANALTGETHILNKGRVSHAICASTAIPGIIKPVTLGNRLLIDGGVVHAVPVALARSMGADVVIAVDVSLSSSTKKAPKHFIASILNTIEIMSEKIRQEELQLADVVLHPDLGVNALSFKASPSLIQLGEKATREAVATIKKKIGSVNAD</sequence>
<organism evidence="12 13">
    <name type="scientific">Cohnella phaseoli</name>
    <dbReference type="NCBI Taxonomy" id="456490"/>
    <lineage>
        <taxon>Bacteria</taxon>
        <taxon>Bacillati</taxon>
        <taxon>Bacillota</taxon>
        <taxon>Bacilli</taxon>
        <taxon>Bacillales</taxon>
        <taxon>Paenibacillaceae</taxon>
        <taxon>Cohnella</taxon>
    </lineage>
</organism>
<dbReference type="SUPFAM" id="SSF52540">
    <property type="entry name" value="P-loop containing nucleoside triphosphate hydrolases"/>
    <property type="match status" value="1"/>
</dbReference>
<comment type="caution">
    <text evidence="12">The sequence shown here is derived from an EMBL/GenBank/DDBJ whole genome shotgun (WGS) entry which is preliminary data.</text>
</comment>
<evidence type="ECO:0000313" key="13">
    <source>
        <dbReference type="Proteomes" id="UP000256977"/>
    </source>
</evidence>
<evidence type="ECO:0000259" key="9">
    <source>
        <dbReference type="PROSITE" id="PS50042"/>
    </source>
</evidence>
<keyword evidence="13" id="KW-1185">Reference proteome</keyword>
<feature type="active site" description="Nucleophile" evidence="8">
    <location>
        <position position="401"/>
    </location>
</feature>
<dbReference type="Pfam" id="PF25601">
    <property type="entry name" value="AAA_lid_14"/>
    <property type="match status" value="1"/>
</dbReference>
<keyword evidence="4" id="KW-0067">ATP-binding</keyword>
<keyword evidence="5 8" id="KW-0442">Lipid degradation</keyword>
<comment type="caution">
    <text evidence="8">Lacks conserved residue(s) required for the propagation of feature annotation.</text>
</comment>
<dbReference type="Pfam" id="PF00027">
    <property type="entry name" value="cNMP_binding"/>
    <property type="match status" value="1"/>
</dbReference>
<feature type="domain" description="PNPLA" evidence="11">
    <location>
        <begin position="368"/>
        <end position="526"/>
    </location>
</feature>
<evidence type="ECO:0000256" key="5">
    <source>
        <dbReference type="ARBA" id="ARBA00022963"/>
    </source>
</evidence>
<dbReference type="PROSITE" id="PS51635">
    <property type="entry name" value="PNPLA"/>
    <property type="match status" value="1"/>
</dbReference>
<evidence type="ECO:0000256" key="4">
    <source>
        <dbReference type="ARBA" id="ARBA00022840"/>
    </source>
</evidence>
<keyword evidence="2" id="KW-0547">Nucleotide-binding</keyword>
<protein>
    <submittedName>
        <fullName evidence="12">Putative acylesterase/phospholipase RssA</fullName>
    </submittedName>
</protein>
<accession>A0A3D9ISA4</accession>
<dbReference type="CDD" id="cd07205">
    <property type="entry name" value="Pat_PNPLA6_PNPLA7_NTE1_like"/>
    <property type="match status" value="1"/>
</dbReference>
<dbReference type="InterPro" id="IPR000595">
    <property type="entry name" value="cNMP-bd_dom"/>
</dbReference>
<evidence type="ECO:0000259" key="10">
    <source>
        <dbReference type="PROSITE" id="PS50045"/>
    </source>
</evidence>
<dbReference type="InterPro" id="IPR058031">
    <property type="entry name" value="AAA_lid_NorR"/>
</dbReference>
<feature type="domain" description="Sigma-54 factor interaction" evidence="10">
    <location>
        <begin position="161"/>
        <end position="340"/>
    </location>
</feature>
<dbReference type="InterPro" id="IPR027417">
    <property type="entry name" value="P-loop_NTPase"/>
</dbReference>
<dbReference type="PANTHER" id="PTHR14226:SF76">
    <property type="entry name" value="NTE FAMILY PROTEIN RSSA"/>
    <property type="match status" value="1"/>
</dbReference>
<dbReference type="Proteomes" id="UP000256977">
    <property type="component" value="Unassembled WGS sequence"/>
</dbReference>
<dbReference type="Gene3D" id="2.60.120.10">
    <property type="entry name" value="Jelly Rolls"/>
    <property type="match status" value="1"/>
</dbReference>
<dbReference type="InterPro" id="IPR002078">
    <property type="entry name" value="Sigma_54_int"/>
</dbReference>
<feature type="active site" description="Proton acceptor" evidence="8">
    <location>
        <position position="513"/>
    </location>
</feature>
<dbReference type="PROSITE" id="PS50042">
    <property type="entry name" value="CNMP_BINDING_3"/>
    <property type="match status" value="1"/>
</dbReference>
<dbReference type="InterPro" id="IPR050301">
    <property type="entry name" value="NTE"/>
</dbReference>
<name>A0A3D9ISA4_9BACL</name>
<dbReference type="AlphaFoldDB" id="A0A3D9ISA4"/>
<dbReference type="OrthoDB" id="9771372at2"/>
<dbReference type="InterPro" id="IPR014710">
    <property type="entry name" value="RmlC-like_jellyroll"/>
</dbReference>
<dbReference type="Gene3D" id="1.10.8.60">
    <property type="match status" value="1"/>
</dbReference>
<feature type="short sequence motif" description="DGA/G" evidence="8">
    <location>
        <begin position="513"/>
        <end position="515"/>
    </location>
</feature>
<dbReference type="Pfam" id="PF01734">
    <property type="entry name" value="Patatin"/>
    <property type="match status" value="1"/>
</dbReference>
<dbReference type="InterPro" id="IPR018490">
    <property type="entry name" value="cNMP-bd_dom_sf"/>
</dbReference>
<comment type="similarity">
    <text evidence="1">Belongs to the NTE family.</text>
</comment>
<dbReference type="SMART" id="SM00100">
    <property type="entry name" value="cNMP"/>
    <property type="match status" value="1"/>
</dbReference>
<dbReference type="PANTHER" id="PTHR14226">
    <property type="entry name" value="NEUROPATHY TARGET ESTERASE/SWISS CHEESE D.MELANOGASTER"/>
    <property type="match status" value="1"/>
</dbReference>
<evidence type="ECO:0000313" key="12">
    <source>
        <dbReference type="EMBL" id="RED64537.1"/>
    </source>
</evidence>
<evidence type="ECO:0000256" key="8">
    <source>
        <dbReference type="PROSITE-ProRule" id="PRU01161"/>
    </source>
</evidence>
<dbReference type="Gene3D" id="3.40.50.300">
    <property type="entry name" value="P-loop containing nucleotide triphosphate hydrolases"/>
    <property type="match status" value="1"/>
</dbReference>
<dbReference type="Pfam" id="PF14532">
    <property type="entry name" value="Sigma54_activ_2"/>
    <property type="match status" value="1"/>
</dbReference>
<feature type="short sequence motif" description="GXSXG" evidence="8">
    <location>
        <begin position="399"/>
        <end position="403"/>
    </location>
</feature>
<evidence type="ECO:0000256" key="6">
    <source>
        <dbReference type="ARBA" id="ARBA00023098"/>
    </source>
</evidence>
<evidence type="ECO:0000256" key="7">
    <source>
        <dbReference type="ARBA" id="ARBA00023159"/>
    </source>
</evidence>
<reference evidence="12 13" key="1">
    <citation type="submission" date="2018-07" db="EMBL/GenBank/DDBJ databases">
        <title>Genomic Encyclopedia of Type Strains, Phase III (KMG-III): the genomes of soil and plant-associated and newly described type strains.</title>
        <authorList>
            <person name="Whitman W."/>
        </authorList>
    </citation>
    <scope>NUCLEOTIDE SEQUENCE [LARGE SCALE GENOMIC DNA]</scope>
    <source>
        <strain evidence="12 13">CECT 7287</strain>
    </source>
</reference>
<dbReference type="GO" id="GO:0004622">
    <property type="term" value="F:phosphatidylcholine lysophospholipase activity"/>
    <property type="evidence" value="ECO:0007669"/>
    <property type="project" value="UniProtKB-ARBA"/>
</dbReference>
<dbReference type="GO" id="GO:0005524">
    <property type="term" value="F:ATP binding"/>
    <property type="evidence" value="ECO:0007669"/>
    <property type="project" value="InterPro"/>
</dbReference>
<keyword evidence="3 8" id="KW-0378">Hydrolase</keyword>